<evidence type="ECO:0000313" key="2">
    <source>
        <dbReference type="Proteomes" id="UP001163823"/>
    </source>
</evidence>
<dbReference type="Proteomes" id="UP001163823">
    <property type="component" value="Chromosome 14"/>
</dbReference>
<gene>
    <name evidence="1" type="ORF">O6P43_032253</name>
</gene>
<accession>A0AAD7KN19</accession>
<sequence>MSDWKTLLFGSHIIFDYLFHCIESELWRNGKVVPLVTCMSRVRGVETASLQKCKEKVAYMCAHPPPTPAIAREHFVHRDPSIHHR</sequence>
<keyword evidence="2" id="KW-1185">Reference proteome</keyword>
<reference evidence="1" key="1">
    <citation type="journal article" date="2023" name="Science">
        <title>Elucidation of the pathway for biosynthesis of saponin adjuvants from the soapbark tree.</title>
        <authorList>
            <person name="Reed J."/>
            <person name="Orme A."/>
            <person name="El-Demerdash A."/>
            <person name="Owen C."/>
            <person name="Martin L.B.B."/>
            <person name="Misra R.C."/>
            <person name="Kikuchi S."/>
            <person name="Rejzek M."/>
            <person name="Martin A.C."/>
            <person name="Harkess A."/>
            <person name="Leebens-Mack J."/>
            <person name="Louveau T."/>
            <person name="Stephenson M.J."/>
            <person name="Osbourn A."/>
        </authorList>
    </citation>
    <scope>NUCLEOTIDE SEQUENCE</scope>
    <source>
        <strain evidence="1">S10</strain>
    </source>
</reference>
<organism evidence="1 2">
    <name type="scientific">Quillaja saponaria</name>
    <name type="common">Soap bark tree</name>
    <dbReference type="NCBI Taxonomy" id="32244"/>
    <lineage>
        <taxon>Eukaryota</taxon>
        <taxon>Viridiplantae</taxon>
        <taxon>Streptophyta</taxon>
        <taxon>Embryophyta</taxon>
        <taxon>Tracheophyta</taxon>
        <taxon>Spermatophyta</taxon>
        <taxon>Magnoliopsida</taxon>
        <taxon>eudicotyledons</taxon>
        <taxon>Gunneridae</taxon>
        <taxon>Pentapetalae</taxon>
        <taxon>rosids</taxon>
        <taxon>fabids</taxon>
        <taxon>Fabales</taxon>
        <taxon>Quillajaceae</taxon>
        <taxon>Quillaja</taxon>
    </lineage>
</organism>
<dbReference type="AlphaFoldDB" id="A0AAD7KN19"/>
<name>A0AAD7KN19_QUISA</name>
<comment type="caution">
    <text evidence="1">The sequence shown here is derived from an EMBL/GenBank/DDBJ whole genome shotgun (WGS) entry which is preliminary data.</text>
</comment>
<evidence type="ECO:0000313" key="1">
    <source>
        <dbReference type="EMBL" id="KAJ7942607.1"/>
    </source>
</evidence>
<protein>
    <submittedName>
        <fullName evidence="1">Uncharacterized protein</fullName>
    </submittedName>
</protein>
<dbReference type="KEGG" id="qsa:O6P43_032253"/>
<proteinExistence type="predicted"/>
<dbReference type="EMBL" id="JARAOO010000014">
    <property type="protein sequence ID" value="KAJ7942607.1"/>
    <property type="molecule type" value="Genomic_DNA"/>
</dbReference>